<dbReference type="SUPFAM" id="SSF48464">
    <property type="entry name" value="ENTH/VHS domain"/>
    <property type="match status" value="1"/>
</dbReference>
<dbReference type="FunCoup" id="S8FR78">
    <property type="interactions" value="279"/>
</dbReference>
<dbReference type="Proteomes" id="UP000015241">
    <property type="component" value="Unassembled WGS sequence"/>
</dbReference>
<dbReference type="FunFam" id="1.25.40.90:FF:000016">
    <property type="entry name" value="mRNA cleavage factor complex component Pcf11"/>
    <property type="match status" value="1"/>
</dbReference>
<dbReference type="SMART" id="SM00582">
    <property type="entry name" value="RPR"/>
    <property type="match status" value="1"/>
</dbReference>
<dbReference type="GO" id="GO:0006369">
    <property type="term" value="P:termination of RNA polymerase II transcription"/>
    <property type="evidence" value="ECO:0007669"/>
    <property type="project" value="InterPro"/>
</dbReference>
<dbReference type="InterPro" id="IPR054127">
    <property type="entry name" value="Pcf11_C"/>
</dbReference>
<protein>
    <recommendedName>
        <fullName evidence="2">CID domain-containing protein</fullName>
    </recommendedName>
</protein>
<evidence type="ECO:0000313" key="4">
    <source>
        <dbReference type="Proteomes" id="UP000015241"/>
    </source>
</evidence>
<dbReference type="STRING" id="743788.S8FR78"/>
<feature type="compositionally biased region" description="Basic and acidic residues" evidence="1">
    <location>
        <begin position="636"/>
        <end position="645"/>
    </location>
</feature>
<organism evidence="3 4">
    <name type="scientific">Fomitopsis schrenkii</name>
    <name type="common">Brown rot fungus</name>
    <dbReference type="NCBI Taxonomy" id="2126942"/>
    <lineage>
        <taxon>Eukaryota</taxon>
        <taxon>Fungi</taxon>
        <taxon>Dikarya</taxon>
        <taxon>Basidiomycota</taxon>
        <taxon>Agaricomycotina</taxon>
        <taxon>Agaricomycetes</taxon>
        <taxon>Polyporales</taxon>
        <taxon>Fomitopsis</taxon>
    </lineage>
</organism>
<dbReference type="InterPro" id="IPR008942">
    <property type="entry name" value="ENTH_VHS"/>
</dbReference>
<feature type="region of interest" description="Disordered" evidence="1">
    <location>
        <begin position="594"/>
        <end position="663"/>
    </location>
</feature>
<reference evidence="3 4" key="1">
    <citation type="journal article" date="2012" name="Science">
        <title>The Paleozoic origin of enzymatic lignin decomposition reconstructed from 31 fungal genomes.</title>
        <authorList>
            <person name="Floudas D."/>
            <person name="Binder M."/>
            <person name="Riley R."/>
            <person name="Barry K."/>
            <person name="Blanchette R.A."/>
            <person name="Henrissat B."/>
            <person name="Martinez A.T."/>
            <person name="Otillar R."/>
            <person name="Spatafora J.W."/>
            <person name="Yadav J.S."/>
            <person name="Aerts A."/>
            <person name="Benoit I."/>
            <person name="Boyd A."/>
            <person name="Carlson A."/>
            <person name="Copeland A."/>
            <person name="Coutinho P.M."/>
            <person name="de Vries R.P."/>
            <person name="Ferreira P."/>
            <person name="Findley K."/>
            <person name="Foster B."/>
            <person name="Gaskell J."/>
            <person name="Glotzer D."/>
            <person name="Gorecki P."/>
            <person name="Heitman J."/>
            <person name="Hesse C."/>
            <person name="Hori C."/>
            <person name="Igarashi K."/>
            <person name="Jurgens J.A."/>
            <person name="Kallen N."/>
            <person name="Kersten P."/>
            <person name="Kohler A."/>
            <person name="Kuees U."/>
            <person name="Kumar T.K.A."/>
            <person name="Kuo A."/>
            <person name="LaButti K."/>
            <person name="Larrondo L.F."/>
            <person name="Lindquist E."/>
            <person name="Ling A."/>
            <person name="Lombard V."/>
            <person name="Lucas S."/>
            <person name="Lundell T."/>
            <person name="Martin R."/>
            <person name="McLaughlin D.J."/>
            <person name="Morgenstern I."/>
            <person name="Morin E."/>
            <person name="Murat C."/>
            <person name="Nagy L.G."/>
            <person name="Nolan M."/>
            <person name="Ohm R.A."/>
            <person name="Patyshakuliyeva A."/>
            <person name="Rokas A."/>
            <person name="Ruiz-Duenas F.J."/>
            <person name="Sabat G."/>
            <person name="Salamov A."/>
            <person name="Samejima M."/>
            <person name="Schmutz J."/>
            <person name="Slot J.C."/>
            <person name="St John F."/>
            <person name="Stenlid J."/>
            <person name="Sun H."/>
            <person name="Sun S."/>
            <person name="Syed K."/>
            <person name="Tsang A."/>
            <person name="Wiebenga A."/>
            <person name="Young D."/>
            <person name="Pisabarro A."/>
            <person name="Eastwood D.C."/>
            <person name="Martin F."/>
            <person name="Cullen D."/>
            <person name="Grigoriev I.V."/>
            <person name="Hibbett D.S."/>
        </authorList>
    </citation>
    <scope>NUCLEOTIDE SEQUENCE</scope>
    <source>
        <strain evidence="4">FP-58527</strain>
    </source>
</reference>
<dbReference type="EMBL" id="KE504129">
    <property type="protein sequence ID" value="EPT03726.1"/>
    <property type="molecule type" value="Genomic_DNA"/>
</dbReference>
<dbReference type="HOGENOM" id="CLU_015606_2_0_1"/>
<dbReference type="InterPro" id="IPR045154">
    <property type="entry name" value="PCF11-like"/>
</dbReference>
<keyword evidence="4" id="KW-1185">Reference proteome</keyword>
<evidence type="ECO:0000259" key="2">
    <source>
        <dbReference type="PROSITE" id="PS51391"/>
    </source>
</evidence>
<dbReference type="AlphaFoldDB" id="S8FR78"/>
<evidence type="ECO:0000313" key="3">
    <source>
        <dbReference type="EMBL" id="EPT03726.1"/>
    </source>
</evidence>
<dbReference type="Gene3D" id="1.25.40.90">
    <property type="match status" value="1"/>
</dbReference>
<dbReference type="eggNOG" id="KOG2071">
    <property type="taxonomic scope" value="Eukaryota"/>
</dbReference>
<dbReference type="InParanoid" id="S8FR78"/>
<sequence>MSLYPPTQSQGYGAVAYPPQGYGQPSMYAQPPPAYNFAPPAQPVFHVDPTSFRREYSTRLAELTVNSRPIIQNLSMLAQDYSRFADVVVQCIESHIRRVPQWMKLPAFYLLDAISKNVYNPYANSFAPLVVRLFLDTYEQVDQSTRSKMEEMLLTWRTGSPNGRELFGVVPQLAIERQIWGGESTQNASSNRFGASPSVSAAQVLSELEFVLNQKERALQVNPYDKASQNHVVVLQQLRKLVQAGVSQAELAQILTQLRALAQPASTPAPVQAPVTAPPPQVRPQSYPSLQPSYLPVPPNSVVQSSYPPQSAYPPSAAYVAPKSEPIDLGGLLSAVQPASHASNAPPPPSAAPTNNIADLFSALVKAGVVSASGTPTGAGATAKAEEPLTPSDPVKDAARQYRKAVLKHKIKLTSADITKQRSHLVELMYDRLPAQCKQCGIRFPDGPAGKKMMDDHLDMHFRQNRKAGQAVSRGHSRSWFVSVEDWIHDGFVDTKGKGRADGRKISSSAAAAAEAAKREAELRALHVVVPPGDEAKPISCPICKEPLKSEFLEDDEEWVWRNAVQRDDKIYHATCHAEASASKSTLAVRLRNEAAGSRSRSLTPEKTRTPPKVAVDGVLRKSESPAPTTPQGTKRKAEDDDLHGRTQGTGDAPPSKKLAVAA</sequence>
<dbReference type="GO" id="GO:0003729">
    <property type="term" value="F:mRNA binding"/>
    <property type="evidence" value="ECO:0007669"/>
    <property type="project" value="InterPro"/>
</dbReference>
<evidence type="ECO:0000256" key="1">
    <source>
        <dbReference type="SAM" id="MobiDB-lite"/>
    </source>
</evidence>
<dbReference type="InterPro" id="IPR047415">
    <property type="entry name" value="Pcf11_CID"/>
</dbReference>
<dbReference type="OrthoDB" id="2129491at2759"/>
<dbReference type="PROSITE" id="PS51391">
    <property type="entry name" value="CID"/>
    <property type="match status" value="1"/>
</dbReference>
<dbReference type="InterPro" id="IPR006569">
    <property type="entry name" value="CID_dom"/>
</dbReference>
<gene>
    <name evidence="3" type="ORF">FOMPIDRAFT_1022294</name>
</gene>
<dbReference type="PANTHER" id="PTHR15921:SF3">
    <property type="entry name" value="PRE-MRNA CLEAVAGE COMPLEX 2 PROTEIN PCF11"/>
    <property type="match status" value="1"/>
</dbReference>
<accession>S8FR78</accession>
<dbReference type="Pfam" id="PF21936">
    <property type="entry name" value="Pcf11_C"/>
    <property type="match status" value="1"/>
</dbReference>
<proteinExistence type="predicted"/>
<dbReference type="GO" id="GO:0005849">
    <property type="term" value="C:mRNA cleavage factor complex"/>
    <property type="evidence" value="ECO:0007669"/>
    <property type="project" value="TreeGrafter"/>
</dbReference>
<feature type="region of interest" description="Disordered" evidence="1">
    <location>
        <begin position="268"/>
        <end position="295"/>
    </location>
</feature>
<dbReference type="GO" id="GO:0005737">
    <property type="term" value="C:cytoplasm"/>
    <property type="evidence" value="ECO:0007669"/>
    <property type="project" value="TreeGrafter"/>
</dbReference>
<feature type="domain" description="CID" evidence="2">
    <location>
        <begin position="48"/>
        <end position="183"/>
    </location>
</feature>
<dbReference type="CDD" id="cd16982">
    <property type="entry name" value="CID_Pcf11"/>
    <property type="match status" value="1"/>
</dbReference>
<dbReference type="GO" id="GO:0031124">
    <property type="term" value="P:mRNA 3'-end processing"/>
    <property type="evidence" value="ECO:0007669"/>
    <property type="project" value="InterPro"/>
</dbReference>
<dbReference type="Pfam" id="PF04818">
    <property type="entry name" value="CID"/>
    <property type="match status" value="1"/>
</dbReference>
<dbReference type="PANTHER" id="PTHR15921">
    <property type="entry name" value="PRE-MRNA CLEAVAGE COMPLEX II"/>
    <property type="match status" value="1"/>
</dbReference>
<name>S8FR78_FOMSC</name>
<dbReference type="GO" id="GO:0000993">
    <property type="term" value="F:RNA polymerase II complex binding"/>
    <property type="evidence" value="ECO:0007669"/>
    <property type="project" value="InterPro"/>
</dbReference>